<accession>A0A8S1MHM8</accession>
<organism evidence="1 2">
    <name type="scientific">Paramecium sonneborni</name>
    <dbReference type="NCBI Taxonomy" id="65129"/>
    <lineage>
        <taxon>Eukaryota</taxon>
        <taxon>Sar</taxon>
        <taxon>Alveolata</taxon>
        <taxon>Ciliophora</taxon>
        <taxon>Intramacronucleata</taxon>
        <taxon>Oligohymenophorea</taxon>
        <taxon>Peniculida</taxon>
        <taxon>Parameciidae</taxon>
        <taxon>Paramecium</taxon>
    </lineage>
</organism>
<dbReference type="Proteomes" id="UP000692954">
    <property type="component" value="Unassembled WGS sequence"/>
</dbReference>
<comment type="caution">
    <text evidence="1">The sequence shown here is derived from an EMBL/GenBank/DDBJ whole genome shotgun (WGS) entry which is preliminary data.</text>
</comment>
<gene>
    <name evidence="1" type="ORF">PSON_ATCC_30995.1.T0320285</name>
</gene>
<evidence type="ECO:0000313" key="1">
    <source>
        <dbReference type="EMBL" id="CAD8074804.1"/>
    </source>
</evidence>
<protein>
    <submittedName>
        <fullName evidence="1">Uncharacterized protein</fullName>
    </submittedName>
</protein>
<dbReference type="EMBL" id="CAJJDN010000032">
    <property type="protein sequence ID" value="CAD8074804.1"/>
    <property type="molecule type" value="Genomic_DNA"/>
</dbReference>
<proteinExistence type="predicted"/>
<dbReference type="AlphaFoldDB" id="A0A8S1MHM8"/>
<name>A0A8S1MHM8_9CILI</name>
<evidence type="ECO:0000313" key="2">
    <source>
        <dbReference type="Proteomes" id="UP000692954"/>
    </source>
</evidence>
<keyword evidence="2" id="KW-1185">Reference proteome</keyword>
<reference evidence="1" key="1">
    <citation type="submission" date="2021-01" db="EMBL/GenBank/DDBJ databases">
        <authorList>
            <consortium name="Genoscope - CEA"/>
            <person name="William W."/>
        </authorList>
    </citation>
    <scope>NUCLEOTIDE SEQUENCE</scope>
</reference>
<sequence>MNKQIRKCTQRIRASKRINKQQEGLQSRDQRMDLYLQLEMKIENKEIINRKLIKLNMKIQSQVITF</sequence>